<evidence type="ECO:0000313" key="2">
    <source>
        <dbReference type="Proteomes" id="UP000762676"/>
    </source>
</evidence>
<dbReference type="EMBL" id="BMAT01010806">
    <property type="protein sequence ID" value="GFR60925.1"/>
    <property type="molecule type" value="Genomic_DNA"/>
</dbReference>
<proteinExistence type="predicted"/>
<sequence>MQQDGAISHTSRVTQRFLNDQVVGFISKDDWPPESPDLNAMWDSIAEKVYMGWSITFTENELKAKIKECWKQIGIEQVRKPIATWRKRVRAVVQLEGSTDPLKNWLR</sequence>
<name>A0AAV4EJJ9_9GAST</name>
<dbReference type="AlphaFoldDB" id="A0AAV4EJJ9"/>
<dbReference type="GO" id="GO:0003676">
    <property type="term" value="F:nucleic acid binding"/>
    <property type="evidence" value="ECO:0007669"/>
    <property type="project" value="InterPro"/>
</dbReference>
<comment type="caution">
    <text evidence="1">The sequence shown here is derived from an EMBL/GenBank/DDBJ whole genome shotgun (WGS) entry which is preliminary data.</text>
</comment>
<evidence type="ECO:0000313" key="1">
    <source>
        <dbReference type="EMBL" id="GFR60925.1"/>
    </source>
</evidence>
<dbReference type="Gene3D" id="3.30.420.10">
    <property type="entry name" value="Ribonuclease H-like superfamily/Ribonuclease H"/>
    <property type="match status" value="1"/>
</dbReference>
<accession>A0AAV4EJJ9</accession>
<organism evidence="1 2">
    <name type="scientific">Elysia marginata</name>
    <dbReference type="NCBI Taxonomy" id="1093978"/>
    <lineage>
        <taxon>Eukaryota</taxon>
        <taxon>Metazoa</taxon>
        <taxon>Spiralia</taxon>
        <taxon>Lophotrochozoa</taxon>
        <taxon>Mollusca</taxon>
        <taxon>Gastropoda</taxon>
        <taxon>Heterobranchia</taxon>
        <taxon>Euthyneura</taxon>
        <taxon>Panpulmonata</taxon>
        <taxon>Sacoglossa</taxon>
        <taxon>Placobranchoidea</taxon>
        <taxon>Plakobranchidae</taxon>
        <taxon>Elysia</taxon>
    </lineage>
</organism>
<reference evidence="1 2" key="1">
    <citation type="journal article" date="2021" name="Elife">
        <title>Chloroplast acquisition without the gene transfer in kleptoplastic sea slugs, Plakobranchus ocellatus.</title>
        <authorList>
            <person name="Maeda T."/>
            <person name="Takahashi S."/>
            <person name="Yoshida T."/>
            <person name="Shimamura S."/>
            <person name="Takaki Y."/>
            <person name="Nagai Y."/>
            <person name="Toyoda A."/>
            <person name="Suzuki Y."/>
            <person name="Arimoto A."/>
            <person name="Ishii H."/>
            <person name="Satoh N."/>
            <person name="Nishiyama T."/>
            <person name="Hasebe M."/>
            <person name="Maruyama T."/>
            <person name="Minagawa J."/>
            <person name="Obokata J."/>
            <person name="Shigenobu S."/>
        </authorList>
    </citation>
    <scope>NUCLEOTIDE SEQUENCE [LARGE SCALE GENOMIC DNA]</scope>
</reference>
<keyword evidence="2" id="KW-1185">Reference proteome</keyword>
<dbReference type="InterPro" id="IPR036397">
    <property type="entry name" value="RNaseH_sf"/>
</dbReference>
<dbReference type="Proteomes" id="UP000762676">
    <property type="component" value="Unassembled WGS sequence"/>
</dbReference>
<gene>
    <name evidence="1" type="ORF">ElyMa_005417600</name>
</gene>
<protein>
    <submittedName>
        <fullName evidence="1">Transposable element Tc3 transposase</fullName>
    </submittedName>
</protein>